<dbReference type="InterPro" id="IPR002942">
    <property type="entry name" value="S4_RNA-bd"/>
</dbReference>
<comment type="similarity">
    <text evidence="1 7 8">Belongs to the universal ribosomal protein uS4 family.</text>
</comment>
<name>A0A1F5YHD4_9BACT</name>
<dbReference type="EMBL" id="MFIV01000017">
    <property type="protein sequence ID" value="OGF99580.1"/>
    <property type="molecule type" value="Genomic_DNA"/>
</dbReference>
<dbReference type="HAMAP" id="MF_01306_B">
    <property type="entry name" value="Ribosomal_uS4_B"/>
    <property type="match status" value="1"/>
</dbReference>
<dbReference type="GO" id="GO:0042274">
    <property type="term" value="P:ribosomal small subunit biogenesis"/>
    <property type="evidence" value="ECO:0007669"/>
    <property type="project" value="TreeGrafter"/>
</dbReference>
<dbReference type="InterPro" id="IPR022801">
    <property type="entry name" value="Ribosomal_uS4"/>
</dbReference>
<evidence type="ECO:0000256" key="7">
    <source>
        <dbReference type="HAMAP-Rule" id="MF_01306"/>
    </source>
</evidence>
<dbReference type="PANTHER" id="PTHR11831:SF4">
    <property type="entry name" value="SMALL RIBOSOMAL SUBUNIT PROTEIN US4M"/>
    <property type="match status" value="1"/>
</dbReference>
<dbReference type="InterPro" id="IPR036986">
    <property type="entry name" value="S4_RNA-bd_sf"/>
</dbReference>
<organism evidence="11 12">
    <name type="scientific">Candidatus Glassbacteria bacterium GWA2_58_10</name>
    <dbReference type="NCBI Taxonomy" id="1817865"/>
    <lineage>
        <taxon>Bacteria</taxon>
        <taxon>Candidatus Glassiibacteriota</taxon>
    </lineage>
</organism>
<gene>
    <name evidence="7" type="primary">rpsD</name>
    <name evidence="11" type="ORF">A2Z86_08405</name>
</gene>
<evidence type="ECO:0000256" key="1">
    <source>
        <dbReference type="ARBA" id="ARBA00007465"/>
    </source>
</evidence>
<dbReference type="GO" id="GO:0019843">
    <property type="term" value="F:rRNA binding"/>
    <property type="evidence" value="ECO:0007669"/>
    <property type="project" value="UniProtKB-UniRule"/>
</dbReference>
<protein>
    <recommendedName>
        <fullName evidence="6 7">Small ribosomal subunit protein uS4</fullName>
    </recommendedName>
</protein>
<dbReference type="CDD" id="cd00165">
    <property type="entry name" value="S4"/>
    <property type="match status" value="1"/>
</dbReference>
<dbReference type="AlphaFoldDB" id="A0A1F5YHD4"/>
<dbReference type="SUPFAM" id="SSF55174">
    <property type="entry name" value="Alpha-L RNA-binding motif"/>
    <property type="match status" value="1"/>
</dbReference>
<evidence type="ECO:0000256" key="4">
    <source>
        <dbReference type="ARBA" id="ARBA00022980"/>
    </source>
</evidence>
<dbReference type="InterPro" id="IPR018079">
    <property type="entry name" value="Ribosomal_uS4_CS"/>
</dbReference>
<dbReference type="Gene3D" id="1.10.1050.10">
    <property type="entry name" value="Ribosomal Protein S4 Delta 41, Chain A, domain 1"/>
    <property type="match status" value="1"/>
</dbReference>
<evidence type="ECO:0000313" key="11">
    <source>
        <dbReference type="EMBL" id="OGF99580.1"/>
    </source>
</evidence>
<proteinExistence type="inferred from homology"/>
<dbReference type="PROSITE" id="PS50889">
    <property type="entry name" value="S4"/>
    <property type="match status" value="1"/>
</dbReference>
<dbReference type="GO" id="GO:0015935">
    <property type="term" value="C:small ribosomal subunit"/>
    <property type="evidence" value="ECO:0007669"/>
    <property type="project" value="InterPro"/>
</dbReference>
<evidence type="ECO:0000256" key="2">
    <source>
        <dbReference type="ARBA" id="ARBA00022730"/>
    </source>
</evidence>
<dbReference type="SMART" id="SM01390">
    <property type="entry name" value="Ribosomal_S4"/>
    <property type="match status" value="1"/>
</dbReference>
<keyword evidence="4 7" id="KW-0689">Ribosomal protein</keyword>
<evidence type="ECO:0000256" key="6">
    <source>
        <dbReference type="ARBA" id="ARBA00035254"/>
    </source>
</evidence>
<dbReference type="PANTHER" id="PTHR11831">
    <property type="entry name" value="30S 40S RIBOSOMAL PROTEIN"/>
    <property type="match status" value="1"/>
</dbReference>
<evidence type="ECO:0000256" key="5">
    <source>
        <dbReference type="ARBA" id="ARBA00023274"/>
    </source>
</evidence>
<comment type="function">
    <text evidence="7">With S5 and S12 plays an important role in translational accuracy.</text>
</comment>
<dbReference type="GO" id="GO:0003735">
    <property type="term" value="F:structural constituent of ribosome"/>
    <property type="evidence" value="ECO:0007669"/>
    <property type="project" value="InterPro"/>
</dbReference>
<dbReference type="Pfam" id="PF00163">
    <property type="entry name" value="Ribosomal_S4"/>
    <property type="match status" value="1"/>
</dbReference>
<dbReference type="GO" id="GO:0006412">
    <property type="term" value="P:translation"/>
    <property type="evidence" value="ECO:0007669"/>
    <property type="project" value="UniProtKB-UniRule"/>
</dbReference>
<feature type="domain" description="RNA-binding S4" evidence="9">
    <location>
        <begin position="101"/>
        <end position="169"/>
    </location>
</feature>
<dbReference type="NCBIfam" id="TIGR01017">
    <property type="entry name" value="rpsD_bact"/>
    <property type="match status" value="1"/>
</dbReference>
<comment type="subunit">
    <text evidence="7">Part of the 30S ribosomal subunit. Contacts protein S5. The interaction surface between S4 and S5 is involved in control of translational fidelity.</text>
</comment>
<dbReference type="Proteomes" id="UP000176992">
    <property type="component" value="Unassembled WGS sequence"/>
</dbReference>
<dbReference type="Gene3D" id="3.10.290.10">
    <property type="entry name" value="RNA-binding S4 domain"/>
    <property type="match status" value="1"/>
</dbReference>
<evidence type="ECO:0000256" key="3">
    <source>
        <dbReference type="ARBA" id="ARBA00022884"/>
    </source>
</evidence>
<keyword evidence="2 7" id="KW-0699">rRNA-binding</keyword>
<dbReference type="FunFam" id="3.10.290.10:FF:000001">
    <property type="entry name" value="30S ribosomal protein S4"/>
    <property type="match status" value="1"/>
</dbReference>
<sequence length="211" mass="24374">MARYTEASCKLCRREGIKLFLKGERCYTDKCAIERKNFAPGQHGRVAGRRRKTSDYSLQLREKQKVKRIYGVLEKQFRNYYSKASRRSGVTGENLLQLLETRLDNVVYRLGFAPSRKSARQLVRHRHVHINGQVVDVPSYQVVPGEEIAIKQPSHGMGLVLSTIERRGKQEMVSWLNVDFKTQTGRLVEIPKRESIPITAQEQLIVELYSK</sequence>
<keyword evidence="3 7" id="KW-0694">RNA-binding</keyword>
<reference evidence="11 12" key="1">
    <citation type="journal article" date="2016" name="Nat. Commun.">
        <title>Thousands of microbial genomes shed light on interconnected biogeochemical processes in an aquifer system.</title>
        <authorList>
            <person name="Anantharaman K."/>
            <person name="Brown C.T."/>
            <person name="Hug L.A."/>
            <person name="Sharon I."/>
            <person name="Castelle C.J."/>
            <person name="Probst A.J."/>
            <person name="Thomas B.C."/>
            <person name="Singh A."/>
            <person name="Wilkins M.J."/>
            <person name="Karaoz U."/>
            <person name="Brodie E.L."/>
            <person name="Williams K.H."/>
            <person name="Hubbard S.S."/>
            <person name="Banfield J.F."/>
        </authorList>
    </citation>
    <scope>NUCLEOTIDE SEQUENCE [LARGE SCALE GENOMIC DNA]</scope>
</reference>
<accession>A0A1F5YHD4</accession>
<dbReference type="PROSITE" id="PS00632">
    <property type="entry name" value="RIBOSOMAL_S4"/>
    <property type="match status" value="1"/>
</dbReference>
<dbReference type="NCBIfam" id="NF003717">
    <property type="entry name" value="PRK05327.1"/>
    <property type="match status" value="1"/>
</dbReference>
<dbReference type="InterPro" id="IPR005709">
    <property type="entry name" value="Ribosomal_uS4_bac-type"/>
</dbReference>
<dbReference type="InterPro" id="IPR001912">
    <property type="entry name" value="Ribosomal_uS4_N"/>
</dbReference>
<evidence type="ECO:0000259" key="9">
    <source>
        <dbReference type="SMART" id="SM00363"/>
    </source>
</evidence>
<feature type="domain" description="Small ribosomal subunit protein uS4 N-terminal" evidence="10">
    <location>
        <begin position="3"/>
        <end position="100"/>
    </location>
</feature>
<dbReference type="Pfam" id="PF01479">
    <property type="entry name" value="S4"/>
    <property type="match status" value="1"/>
</dbReference>
<evidence type="ECO:0000313" key="12">
    <source>
        <dbReference type="Proteomes" id="UP000176992"/>
    </source>
</evidence>
<comment type="function">
    <text evidence="7">One of the primary rRNA binding proteins, it binds directly to 16S rRNA where it nucleates assembly of the body of the 30S subunit.</text>
</comment>
<comment type="caution">
    <text evidence="11">The sequence shown here is derived from an EMBL/GenBank/DDBJ whole genome shotgun (WGS) entry which is preliminary data.</text>
</comment>
<keyword evidence="5 7" id="KW-0687">Ribonucleoprotein</keyword>
<evidence type="ECO:0000259" key="10">
    <source>
        <dbReference type="SMART" id="SM01390"/>
    </source>
</evidence>
<evidence type="ECO:0000256" key="8">
    <source>
        <dbReference type="RuleBase" id="RU003699"/>
    </source>
</evidence>
<dbReference type="SMART" id="SM00363">
    <property type="entry name" value="S4"/>
    <property type="match status" value="1"/>
</dbReference>
<dbReference type="FunFam" id="1.10.1050.10:FF:000001">
    <property type="entry name" value="30S ribosomal protein S4"/>
    <property type="match status" value="1"/>
</dbReference>